<reference evidence="1 2" key="1">
    <citation type="journal article" date="2014" name="PLoS Genet.">
        <title>Phylogenetically driven sequencing of extremely halophilic archaea reveals strategies for static and dynamic osmo-response.</title>
        <authorList>
            <person name="Becker E.A."/>
            <person name="Seitzer P.M."/>
            <person name="Tritt A."/>
            <person name="Larsen D."/>
            <person name="Krusor M."/>
            <person name="Yao A.I."/>
            <person name="Wu D."/>
            <person name="Madern D."/>
            <person name="Eisen J.A."/>
            <person name="Darling A.E."/>
            <person name="Facciotti M.T."/>
        </authorList>
    </citation>
    <scope>NUCLEOTIDE SEQUENCE [LARGE SCALE GENOMIC DNA]</scope>
    <source>
        <strain evidence="1 2">JCM 13557</strain>
    </source>
</reference>
<accession>M0JYA9</accession>
<gene>
    <name evidence="1" type="ORF">C442_20446</name>
</gene>
<name>M0JYA9_9EURY</name>
<organism evidence="1 2">
    <name type="scientific">Haloarcula amylolytica JCM 13557</name>
    <dbReference type="NCBI Taxonomy" id="1227452"/>
    <lineage>
        <taxon>Archaea</taxon>
        <taxon>Methanobacteriati</taxon>
        <taxon>Methanobacteriota</taxon>
        <taxon>Stenosarchaea group</taxon>
        <taxon>Halobacteria</taxon>
        <taxon>Halobacteriales</taxon>
        <taxon>Haloarculaceae</taxon>
        <taxon>Haloarcula</taxon>
    </lineage>
</organism>
<comment type="caution">
    <text evidence="1">The sequence shown here is derived from an EMBL/GenBank/DDBJ whole genome shotgun (WGS) entry which is preliminary data.</text>
</comment>
<evidence type="ECO:0000313" key="1">
    <source>
        <dbReference type="EMBL" id="EMA14132.1"/>
    </source>
</evidence>
<keyword evidence="2" id="KW-1185">Reference proteome</keyword>
<dbReference type="AlphaFoldDB" id="M0JYA9"/>
<dbReference type="EMBL" id="AOLW01000067">
    <property type="protein sequence ID" value="EMA14132.1"/>
    <property type="molecule type" value="Genomic_DNA"/>
</dbReference>
<evidence type="ECO:0000313" key="2">
    <source>
        <dbReference type="Proteomes" id="UP000011623"/>
    </source>
</evidence>
<dbReference type="RefSeq" id="WP_008313719.1">
    <property type="nucleotide sequence ID" value="NZ_AOLW01000067.1"/>
</dbReference>
<sequence>MPQAKLSAEIIDFDRGFAVAETKTIYAGPEVGAPILVGYNGDTGSHECERYELAVNYDSFSKPRTHEELNELFTMTTATTAAVRITNVEGPQVTGQIVDPGITPIKGNIVRAAVNPDGQTGRVKPGLNRSNIKPVEQQTGYDIEWDGVADTSTVEAELTMHGTESPVSARLVDGSI</sequence>
<protein>
    <submittedName>
        <fullName evidence="1">Uncharacterized protein</fullName>
    </submittedName>
</protein>
<proteinExistence type="predicted"/>
<dbReference type="Proteomes" id="UP000011623">
    <property type="component" value="Unassembled WGS sequence"/>
</dbReference>